<name>A0AAP0F653_9MAGN</name>
<feature type="region of interest" description="Disordered" evidence="1">
    <location>
        <begin position="56"/>
        <end position="132"/>
    </location>
</feature>
<dbReference type="EMBL" id="JBBNAE010000008">
    <property type="protein sequence ID" value="KAK9103263.1"/>
    <property type="molecule type" value="Genomic_DNA"/>
</dbReference>
<dbReference type="Proteomes" id="UP001417504">
    <property type="component" value="Unassembled WGS sequence"/>
</dbReference>
<dbReference type="AlphaFoldDB" id="A0AAP0F653"/>
<reference evidence="2 3" key="1">
    <citation type="submission" date="2024-01" db="EMBL/GenBank/DDBJ databases">
        <title>Genome assemblies of Stephania.</title>
        <authorList>
            <person name="Yang L."/>
        </authorList>
    </citation>
    <scope>NUCLEOTIDE SEQUENCE [LARGE SCALE GENOMIC DNA]</scope>
    <source>
        <strain evidence="2">QJT</strain>
        <tissue evidence="2">Leaf</tissue>
    </source>
</reference>
<evidence type="ECO:0000313" key="3">
    <source>
        <dbReference type="Proteomes" id="UP001417504"/>
    </source>
</evidence>
<sequence length="132" mass="13608">MAECRPQYKQREGQARGFLLIDQLFPTHLKNGGGGGGINQGKGGGLTATAAAVAVGGREPHPGQPPKAPVAVGAGGRMGEGAIRGELKLPSTAPTRGSTGFPLVWSTKPVDRSTRPIDWSTGQLDQLTSQPN</sequence>
<gene>
    <name evidence="2" type="ORF">Sjap_020517</name>
</gene>
<organism evidence="2 3">
    <name type="scientific">Stephania japonica</name>
    <dbReference type="NCBI Taxonomy" id="461633"/>
    <lineage>
        <taxon>Eukaryota</taxon>
        <taxon>Viridiplantae</taxon>
        <taxon>Streptophyta</taxon>
        <taxon>Embryophyta</taxon>
        <taxon>Tracheophyta</taxon>
        <taxon>Spermatophyta</taxon>
        <taxon>Magnoliopsida</taxon>
        <taxon>Ranunculales</taxon>
        <taxon>Menispermaceae</taxon>
        <taxon>Menispermoideae</taxon>
        <taxon>Cissampelideae</taxon>
        <taxon>Stephania</taxon>
    </lineage>
</organism>
<feature type="compositionally biased region" description="Polar residues" evidence="1">
    <location>
        <begin position="120"/>
        <end position="132"/>
    </location>
</feature>
<protein>
    <submittedName>
        <fullName evidence="2">Uncharacterized protein</fullName>
    </submittedName>
</protein>
<accession>A0AAP0F653</accession>
<keyword evidence="3" id="KW-1185">Reference proteome</keyword>
<comment type="caution">
    <text evidence="2">The sequence shown here is derived from an EMBL/GenBank/DDBJ whole genome shotgun (WGS) entry which is preliminary data.</text>
</comment>
<evidence type="ECO:0000256" key="1">
    <source>
        <dbReference type="SAM" id="MobiDB-lite"/>
    </source>
</evidence>
<evidence type="ECO:0000313" key="2">
    <source>
        <dbReference type="EMBL" id="KAK9103263.1"/>
    </source>
</evidence>
<proteinExistence type="predicted"/>